<name>A0A3M8B7W5_9BACL</name>
<accession>A0A3M8B7W5</accession>
<comment type="caution">
    <text evidence="1">The sequence shown here is derived from an EMBL/GenBank/DDBJ whole genome shotgun (WGS) entry which is preliminary data.</text>
</comment>
<protein>
    <submittedName>
        <fullName evidence="1">Uncharacterized protein</fullName>
    </submittedName>
</protein>
<proteinExistence type="predicted"/>
<dbReference type="Proteomes" id="UP000268829">
    <property type="component" value="Unassembled WGS sequence"/>
</dbReference>
<organism evidence="1 2">
    <name type="scientific">Brevibacillus gelatini</name>
    <dbReference type="NCBI Taxonomy" id="1655277"/>
    <lineage>
        <taxon>Bacteria</taxon>
        <taxon>Bacillati</taxon>
        <taxon>Bacillota</taxon>
        <taxon>Bacilli</taxon>
        <taxon>Bacillales</taxon>
        <taxon>Paenibacillaceae</taxon>
        <taxon>Brevibacillus</taxon>
    </lineage>
</organism>
<keyword evidence="2" id="KW-1185">Reference proteome</keyword>
<dbReference type="AlphaFoldDB" id="A0A3M8B7W5"/>
<sequence length="120" mass="14158">MNTKEFEQRKRNLSQYFRNREKWKENDEGELVYYKGKRNLKELKFILQLVFGDELEIISEDYYMNFENQVIGGSITGKIFVDADFNGAYQGTRGSDVYIRFTLIETAYFCDQSSSLDGLQ</sequence>
<evidence type="ECO:0000313" key="2">
    <source>
        <dbReference type="Proteomes" id="UP000268829"/>
    </source>
</evidence>
<evidence type="ECO:0000313" key="1">
    <source>
        <dbReference type="EMBL" id="RNB59469.1"/>
    </source>
</evidence>
<reference evidence="1 2" key="1">
    <citation type="submission" date="2018-10" db="EMBL/GenBank/DDBJ databases">
        <title>Phylogenomics of Brevibacillus.</title>
        <authorList>
            <person name="Dunlap C."/>
        </authorList>
    </citation>
    <scope>NUCLEOTIDE SEQUENCE [LARGE SCALE GENOMIC DNA]</scope>
    <source>
        <strain evidence="1 2">DSM 100115</strain>
    </source>
</reference>
<dbReference type="EMBL" id="RHHS01000013">
    <property type="protein sequence ID" value="RNB59469.1"/>
    <property type="molecule type" value="Genomic_DNA"/>
</dbReference>
<dbReference type="RefSeq" id="WP_122903636.1">
    <property type="nucleotide sequence ID" value="NZ_RHHS01000013.1"/>
</dbReference>
<gene>
    <name evidence="1" type="ORF">EDM57_04830</name>
</gene>
<dbReference type="OrthoDB" id="2679410at2"/>